<reference evidence="1" key="1">
    <citation type="submission" date="2014-09" db="EMBL/GenBank/DDBJ databases">
        <authorList>
            <person name="Magalhaes I.L.F."/>
            <person name="Oliveira U."/>
            <person name="Santos F.R."/>
            <person name="Vidigal T.H.D.A."/>
            <person name="Brescovit A.D."/>
            <person name="Santos A.J."/>
        </authorList>
    </citation>
    <scope>NUCLEOTIDE SEQUENCE</scope>
    <source>
        <tissue evidence="1">Shoot tissue taken approximately 20 cm above the soil surface</tissue>
    </source>
</reference>
<protein>
    <submittedName>
        <fullName evidence="1">Uncharacterized protein</fullName>
    </submittedName>
</protein>
<organism evidence="1">
    <name type="scientific">Arundo donax</name>
    <name type="common">Giant reed</name>
    <name type="synonym">Donax arundinaceus</name>
    <dbReference type="NCBI Taxonomy" id="35708"/>
    <lineage>
        <taxon>Eukaryota</taxon>
        <taxon>Viridiplantae</taxon>
        <taxon>Streptophyta</taxon>
        <taxon>Embryophyta</taxon>
        <taxon>Tracheophyta</taxon>
        <taxon>Spermatophyta</taxon>
        <taxon>Magnoliopsida</taxon>
        <taxon>Liliopsida</taxon>
        <taxon>Poales</taxon>
        <taxon>Poaceae</taxon>
        <taxon>PACMAD clade</taxon>
        <taxon>Arundinoideae</taxon>
        <taxon>Arundineae</taxon>
        <taxon>Arundo</taxon>
    </lineage>
</organism>
<accession>A0A0A9AJU4</accession>
<sequence>MQAFFTDWLMWNICSACALMYGHPCLVLRKKLSLNNGFKV</sequence>
<reference evidence="1" key="2">
    <citation type="journal article" date="2015" name="Data Brief">
        <title>Shoot transcriptome of the giant reed, Arundo donax.</title>
        <authorList>
            <person name="Barrero R.A."/>
            <person name="Guerrero F.D."/>
            <person name="Moolhuijzen P."/>
            <person name="Goolsby J.A."/>
            <person name="Tidwell J."/>
            <person name="Bellgard S.E."/>
            <person name="Bellgard M.I."/>
        </authorList>
    </citation>
    <scope>NUCLEOTIDE SEQUENCE</scope>
    <source>
        <tissue evidence="1">Shoot tissue taken approximately 20 cm above the soil surface</tissue>
    </source>
</reference>
<evidence type="ECO:0000313" key="1">
    <source>
        <dbReference type="EMBL" id="JAD51441.1"/>
    </source>
</evidence>
<proteinExistence type="predicted"/>
<dbReference type="AlphaFoldDB" id="A0A0A9AJU4"/>
<name>A0A0A9AJU4_ARUDO</name>
<dbReference type="EMBL" id="GBRH01246454">
    <property type="protein sequence ID" value="JAD51441.1"/>
    <property type="molecule type" value="Transcribed_RNA"/>
</dbReference>